<name>A0A811NUJ0_9POAL</name>
<keyword evidence="3" id="KW-1185">Reference proteome</keyword>
<organism evidence="2 3">
    <name type="scientific">Miscanthus lutarioriparius</name>
    <dbReference type="NCBI Taxonomy" id="422564"/>
    <lineage>
        <taxon>Eukaryota</taxon>
        <taxon>Viridiplantae</taxon>
        <taxon>Streptophyta</taxon>
        <taxon>Embryophyta</taxon>
        <taxon>Tracheophyta</taxon>
        <taxon>Spermatophyta</taxon>
        <taxon>Magnoliopsida</taxon>
        <taxon>Liliopsida</taxon>
        <taxon>Poales</taxon>
        <taxon>Poaceae</taxon>
        <taxon>PACMAD clade</taxon>
        <taxon>Panicoideae</taxon>
        <taxon>Andropogonodae</taxon>
        <taxon>Andropogoneae</taxon>
        <taxon>Saccharinae</taxon>
        <taxon>Miscanthus</taxon>
    </lineage>
</organism>
<gene>
    <name evidence="2" type="ORF">NCGR_LOCUS19671</name>
</gene>
<proteinExistence type="predicted"/>
<feature type="region of interest" description="Disordered" evidence="1">
    <location>
        <begin position="1"/>
        <end position="34"/>
    </location>
</feature>
<sequence length="156" mass="17038">MATNWKRASKKKPAKVGRKKAKTSGGDEAVTPRTRAALAREASAKAKREALEAQMKAEAARELAEAAAREEMEATRNEFEAAREEEGGLELMALEVVLPETPIRRALFAQDEVQPEPVKKITPRRKQLATKVKKTPPPKKNGGKDKGKGKGKAKAK</sequence>
<feature type="region of interest" description="Disordered" evidence="1">
    <location>
        <begin position="110"/>
        <end position="156"/>
    </location>
</feature>
<feature type="region of interest" description="Disordered" evidence="1">
    <location>
        <begin position="63"/>
        <end position="84"/>
    </location>
</feature>
<comment type="caution">
    <text evidence="2">The sequence shown here is derived from an EMBL/GenBank/DDBJ whole genome shotgun (WGS) entry which is preliminary data.</text>
</comment>
<accession>A0A811NUJ0</accession>
<protein>
    <submittedName>
        <fullName evidence="2">Uncharacterized protein</fullName>
    </submittedName>
</protein>
<feature type="compositionally biased region" description="Basic residues" evidence="1">
    <location>
        <begin position="121"/>
        <end position="137"/>
    </location>
</feature>
<reference evidence="2" key="1">
    <citation type="submission" date="2020-10" db="EMBL/GenBank/DDBJ databases">
        <authorList>
            <person name="Han B."/>
            <person name="Lu T."/>
            <person name="Zhao Q."/>
            <person name="Huang X."/>
            <person name="Zhao Y."/>
        </authorList>
    </citation>
    <scope>NUCLEOTIDE SEQUENCE</scope>
</reference>
<evidence type="ECO:0000313" key="3">
    <source>
        <dbReference type="Proteomes" id="UP000604825"/>
    </source>
</evidence>
<dbReference type="Proteomes" id="UP000604825">
    <property type="component" value="Unassembled WGS sequence"/>
</dbReference>
<feature type="compositionally biased region" description="Basic residues" evidence="1">
    <location>
        <begin position="7"/>
        <end position="22"/>
    </location>
</feature>
<evidence type="ECO:0000313" key="2">
    <source>
        <dbReference type="EMBL" id="CAD6229027.1"/>
    </source>
</evidence>
<dbReference type="EMBL" id="CAJGYO010000005">
    <property type="protein sequence ID" value="CAD6229027.1"/>
    <property type="molecule type" value="Genomic_DNA"/>
</dbReference>
<dbReference type="AlphaFoldDB" id="A0A811NUJ0"/>
<evidence type="ECO:0000256" key="1">
    <source>
        <dbReference type="SAM" id="MobiDB-lite"/>
    </source>
</evidence>